<evidence type="ECO:0000313" key="2">
    <source>
        <dbReference type="Proteomes" id="UP000239203"/>
    </source>
</evidence>
<dbReference type="RefSeq" id="WP_104480307.1">
    <property type="nucleotide sequence ID" value="NZ_CP154825.1"/>
</dbReference>
<dbReference type="EMBL" id="PTIX01000010">
    <property type="protein sequence ID" value="PPK66309.1"/>
    <property type="molecule type" value="Genomic_DNA"/>
</dbReference>
<protein>
    <submittedName>
        <fullName evidence="1">Uncharacterized protein</fullName>
    </submittedName>
</protein>
<comment type="caution">
    <text evidence="1">The sequence shown here is derived from an EMBL/GenBank/DDBJ whole genome shotgun (WGS) entry which is preliminary data.</text>
</comment>
<organism evidence="1 2">
    <name type="scientific">Actinokineospora auranticolor</name>
    <dbReference type="NCBI Taxonomy" id="155976"/>
    <lineage>
        <taxon>Bacteria</taxon>
        <taxon>Bacillati</taxon>
        <taxon>Actinomycetota</taxon>
        <taxon>Actinomycetes</taxon>
        <taxon>Pseudonocardiales</taxon>
        <taxon>Pseudonocardiaceae</taxon>
        <taxon>Actinokineospora</taxon>
    </lineage>
</organism>
<keyword evidence="2" id="KW-1185">Reference proteome</keyword>
<dbReference type="AlphaFoldDB" id="A0A2S6GM39"/>
<name>A0A2S6GM39_9PSEU</name>
<sequence>MPTPPSSAVNETADAVRQALALAHPTVAADVVTAVVYQAAGELVGRSAVPADFGRLLRRRANARLAAMTGILTPIRTARP</sequence>
<reference evidence="1 2" key="1">
    <citation type="submission" date="2018-02" db="EMBL/GenBank/DDBJ databases">
        <title>Genomic Encyclopedia of Archaeal and Bacterial Type Strains, Phase II (KMG-II): from individual species to whole genera.</title>
        <authorList>
            <person name="Goeker M."/>
        </authorList>
    </citation>
    <scope>NUCLEOTIDE SEQUENCE [LARGE SCALE GENOMIC DNA]</scope>
    <source>
        <strain evidence="1 2">YU 961-1</strain>
    </source>
</reference>
<dbReference type="Proteomes" id="UP000239203">
    <property type="component" value="Unassembled WGS sequence"/>
</dbReference>
<gene>
    <name evidence="1" type="ORF">CLV40_11013</name>
</gene>
<evidence type="ECO:0000313" key="1">
    <source>
        <dbReference type="EMBL" id="PPK66309.1"/>
    </source>
</evidence>
<accession>A0A2S6GM39</accession>
<proteinExistence type="predicted"/>